<evidence type="ECO:0000313" key="3">
    <source>
        <dbReference type="EMBL" id="KAJ8659822.1"/>
    </source>
</evidence>
<keyword evidence="4" id="KW-1185">Reference proteome</keyword>
<feature type="compositionally biased region" description="Low complexity" evidence="1">
    <location>
        <begin position="150"/>
        <end position="165"/>
    </location>
</feature>
<comment type="caution">
    <text evidence="3">The sequence shown here is derived from an EMBL/GenBank/DDBJ whole genome shotgun (WGS) entry which is preliminary data.</text>
</comment>
<accession>A0AAD7V8F1</accession>
<feature type="chain" id="PRO_5042220217" evidence="2">
    <location>
        <begin position="22"/>
        <end position="196"/>
    </location>
</feature>
<evidence type="ECO:0000313" key="4">
    <source>
        <dbReference type="Proteomes" id="UP001234581"/>
    </source>
</evidence>
<keyword evidence="2" id="KW-0732">Signal</keyword>
<dbReference type="AlphaFoldDB" id="A0AAD7V8F1"/>
<dbReference type="GeneID" id="83211828"/>
<feature type="region of interest" description="Disordered" evidence="1">
    <location>
        <begin position="150"/>
        <end position="174"/>
    </location>
</feature>
<evidence type="ECO:0000256" key="1">
    <source>
        <dbReference type="SAM" id="MobiDB-lite"/>
    </source>
</evidence>
<dbReference type="EMBL" id="JARTCD010000016">
    <property type="protein sequence ID" value="KAJ8659822.1"/>
    <property type="molecule type" value="Genomic_DNA"/>
</dbReference>
<gene>
    <name evidence="3" type="ORF">O0I10_004415</name>
</gene>
<proteinExistence type="predicted"/>
<feature type="signal peptide" evidence="2">
    <location>
        <begin position="1"/>
        <end position="21"/>
    </location>
</feature>
<dbReference type="Proteomes" id="UP001234581">
    <property type="component" value="Unassembled WGS sequence"/>
</dbReference>
<protein>
    <submittedName>
        <fullName evidence="3">Uncharacterized protein</fullName>
    </submittedName>
</protein>
<evidence type="ECO:0000256" key="2">
    <source>
        <dbReference type="SAM" id="SignalP"/>
    </source>
</evidence>
<name>A0AAD7V8F1_9FUNG</name>
<sequence length="196" mass="19731">MRSIFATALAALACAASVVSADIVSQDGQYNITSPSDHGIFVAGQILPVTYRLGESSLDSLGLSIYLTSTSVANFTTQTIAAAADVSKSSPQTDNGVTFYEHSINYAIPSTTPAGSYNVVFESTNTNVNTTIPITMNAAVASSSSSASASATGSSGSSKSSSASNPKDESSASKQSAILLATGAMASMALVVSNAF</sequence>
<organism evidence="3 4">
    <name type="scientific">Lichtheimia ornata</name>
    <dbReference type="NCBI Taxonomy" id="688661"/>
    <lineage>
        <taxon>Eukaryota</taxon>
        <taxon>Fungi</taxon>
        <taxon>Fungi incertae sedis</taxon>
        <taxon>Mucoromycota</taxon>
        <taxon>Mucoromycotina</taxon>
        <taxon>Mucoromycetes</taxon>
        <taxon>Mucorales</taxon>
        <taxon>Lichtheimiaceae</taxon>
        <taxon>Lichtheimia</taxon>
    </lineage>
</organism>
<dbReference type="RefSeq" id="XP_058344735.1">
    <property type="nucleotide sequence ID" value="XM_058484474.1"/>
</dbReference>
<reference evidence="3 4" key="1">
    <citation type="submission" date="2023-03" db="EMBL/GenBank/DDBJ databases">
        <title>Genome sequence of Lichtheimia ornata CBS 291.66.</title>
        <authorList>
            <person name="Mohabir J.T."/>
            <person name="Shea T.P."/>
            <person name="Kurbessoian T."/>
            <person name="Berby B."/>
            <person name="Fontaine J."/>
            <person name="Livny J."/>
            <person name="Gnirke A."/>
            <person name="Stajich J.E."/>
            <person name="Cuomo C.A."/>
        </authorList>
    </citation>
    <scope>NUCLEOTIDE SEQUENCE [LARGE SCALE GENOMIC DNA]</scope>
    <source>
        <strain evidence="3">CBS 291.66</strain>
    </source>
</reference>